<evidence type="ECO:0000313" key="1">
    <source>
        <dbReference type="EMBL" id="MFD2658823.1"/>
    </source>
</evidence>
<gene>
    <name evidence="1" type="ORF">ACFSW5_00925</name>
</gene>
<reference evidence="2" key="1">
    <citation type="journal article" date="2019" name="Int. J. Syst. Evol. Microbiol.">
        <title>The Global Catalogue of Microorganisms (GCM) 10K type strain sequencing project: providing services to taxonomists for standard genome sequencing and annotation.</title>
        <authorList>
            <consortium name="The Broad Institute Genomics Platform"/>
            <consortium name="The Broad Institute Genome Sequencing Center for Infectious Disease"/>
            <person name="Wu L."/>
            <person name="Ma J."/>
        </authorList>
    </citation>
    <scope>NUCLEOTIDE SEQUENCE [LARGE SCALE GENOMIC DNA]</scope>
    <source>
        <strain evidence="2">TISTR 1827</strain>
    </source>
</reference>
<dbReference type="RefSeq" id="WP_379268729.1">
    <property type="nucleotide sequence ID" value="NZ_JBHUGT010000054.1"/>
</dbReference>
<name>A0ABW5QS82_9BACL</name>
<keyword evidence="2" id="KW-1185">Reference proteome</keyword>
<comment type="caution">
    <text evidence="1">The sequence shown here is derived from an EMBL/GenBank/DDBJ whole genome shotgun (WGS) entry which is preliminary data.</text>
</comment>
<evidence type="ECO:0000313" key="2">
    <source>
        <dbReference type="Proteomes" id="UP001597493"/>
    </source>
</evidence>
<organism evidence="1 2">
    <name type="scientific">Paenibacillus thailandensis</name>
    <dbReference type="NCBI Taxonomy" id="393250"/>
    <lineage>
        <taxon>Bacteria</taxon>
        <taxon>Bacillati</taxon>
        <taxon>Bacillota</taxon>
        <taxon>Bacilli</taxon>
        <taxon>Bacillales</taxon>
        <taxon>Paenibacillaceae</taxon>
        <taxon>Paenibacillus</taxon>
    </lineage>
</organism>
<dbReference type="EMBL" id="JBHUMY010000001">
    <property type="protein sequence ID" value="MFD2658823.1"/>
    <property type="molecule type" value="Genomic_DNA"/>
</dbReference>
<protein>
    <submittedName>
        <fullName evidence="1">Kiwa anti-phage protein KwaB-like domain-containing protein</fullName>
    </submittedName>
</protein>
<dbReference type="Proteomes" id="UP001597493">
    <property type="component" value="Unassembled WGS sequence"/>
</dbReference>
<accession>A0ABW5QS82</accession>
<dbReference type="Pfam" id="PF16162">
    <property type="entry name" value="KwaB"/>
    <property type="match status" value="1"/>
</dbReference>
<proteinExistence type="predicted"/>
<dbReference type="InterPro" id="IPR032359">
    <property type="entry name" value="KwaB-like"/>
</dbReference>
<sequence>MDINHNDNIINRLSNLALTDEALNGVDLSFHLVRVQKESDSFYQSSGIQLAPDVIKWVKKSIIKTLQGLKEVDDTESKVFLVGNYNHEIKINDRIARFELSENQGLLDKVRKLTTALRSPDPEYSEKHTSFQIVKLTLGEQDAYFCYYRGVKKNSMRTSSKKIWAIKNANQFIFTEDTMIDLGGNIDFFIVGDFIFIINVRHFEFAFDYRDHINEQRDRNLTDIISMPFFDGENSNKGKFEESCKKYIHSRGLAQIKRDTLTAIQTNFEARCNELSQIKANLPEDQAEQERYKKKYSMIWELFEYIDLDNRKIIFKEGASPRALLHFFADKIVKSFVSEDFKVAIAYEE</sequence>